<comment type="caution">
    <text evidence="2">The sequence shown here is derived from an EMBL/GenBank/DDBJ whole genome shotgun (WGS) entry which is preliminary data.</text>
</comment>
<keyword evidence="1" id="KW-0732">Signal</keyword>
<evidence type="ECO:0000313" key="2">
    <source>
        <dbReference type="EMBL" id="GIY02145.1"/>
    </source>
</evidence>
<organism evidence="2 3">
    <name type="scientific">Caerostris extrusa</name>
    <name type="common">Bark spider</name>
    <name type="synonym">Caerostris bankana</name>
    <dbReference type="NCBI Taxonomy" id="172846"/>
    <lineage>
        <taxon>Eukaryota</taxon>
        <taxon>Metazoa</taxon>
        <taxon>Ecdysozoa</taxon>
        <taxon>Arthropoda</taxon>
        <taxon>Chelicerata</taxon>
        <taxon>Arachnida</taxon>
        <taxon>Araneae</taxon>
        <taxon>Araneomorphae</taxon>
        <taxon>Entelegynae</taxon>
        <taxon>Araneoidea</taxon>
        <taxon>Araneidae</taxon>
        <taxon>Caerostris</taxon>
    </lineage>
</organism>
<evidence type="ECO:0000313" key="3">
    <source>
        <dbReference type="Proteomes" id="UP001054945"/>
    </source>
</evidence>
<keyword evidence="3" id="KW-1185">Reference proteome</keyword>
<gene>
    <name evidence="2" type="ORF">CEXT_758231</name>
</gene>
<feature type="chain" id="PRO_5043416614" description="Secreted protein" evidence="1">
    <location>
        <begin position="31"/>
        <end position="98"/>
    </location>
</feature>
<dbReference type="EMBL" id="BPLR01005415">
    <property type="protein sequence ID" value="GIY02145.1"/>
    <property type="molecule type" value="Genomic_DNA"/>
</dbReference>
<reference evidence="2 3" key="1">
    <citation type="submission" date="2021-06" db="EMBL/GenBank/DDBJ databases">
        <title>Caerostris extrusa draft genome.</title>
        <authorList>
            <person name="Kono N."/>
            <person name="Arakawa K."/>
        </authorList>
    </citation>
    <scope>NUCLEOTIDE SEQUENCE [LARGE SCALE GENOMIC DNA]</scope>
</reference>
<sequence length="98" mass="10901">MKSKNRRRGGKKRDKVLAVLILLLPERTKALSRSFANGEIRHKFQSPSPPNSNYKSPAVLAGELSDDYNATTPPLTLTPRSAASVFICGRGLRDQWLH</sequence>
<accession>A0AAV4PYE3</accession>
<proteinExistence type="predicted"/>
<feature type="signal peptide" evidence="1">
    <location>
        <begin position="1"/>
        <end position="30"/>
    </location>
</feature>
<evidence type="ECO:0008006" key="4">
    <source>
        <dbReference type="Google" id="ProtNLM"/>
    </source>
</evidence>
<evidence type="ECO:0000256" key="1">
    <source>
        <dbReference type="SAM" id="SignalP"/>
    </source>
</evidence>
<name>A0AAV4PYE3_CAEEX</name>
<dbReference type="AlphaFoldDB" id="A0AAV4PYE3"/>
<dbReference type="Proteomes" id="UP001054945">
    <property type="component" value="Unassembled WGS sequence"/>
</dbReference>
<protein>
    <recommendedName>
        <fullName evidence="4">Secreted protein</fullName>
    </recommendedName>
</protein>